<dbReference type="HAMAP" id="MF_00440">
    <property type="entry name" value="NrdR"/>
    <property type="match status" value="1"/>
</dbReference>
<dbReference type="eggNOG" id="COG1327">
    <property type="taxonomic scope" value="Bacteria"/>
</dbReference>
<comment type="caution">
    <text evidence="6">The sequence shown here is derived from an EMBL/GenBank/DDBJ whole genome shotgun (WGS) entry which is preliminary data.</text>
</comment>
<dbReference type="STRING" id="497964.CfE428DRAFT_5462"/>
<dbReference type="InterPro" id="IPR005144">
    <property type="entry name" value="ATP-cone_dom"/>
</dbReference>
<dbReference type="Proteomes" id="UP000005824">
    <property type="component" value="Unassembled WGS sequence"/>
</dbReference>
<dbReference type="AlphaFoldDB" id="B4D972"/>
<dbReference type="GO" id="GO:0003677">
    <property type="term" value="F:DNA binding"/>
    <property type="evidence" value="ECO:0007669"/>
    <property type="project" value="UniProtKB-KW"/>
</dbReference>
<proteinExistence type="inferred from homology"/>
<keyword evidence="3 4" id="KW-0067">ATP-binding</keyword>
<keyword evidence="4" id="KW-0805">Transcription regulation</keyword>
<keyword evidence="2" id="KW-0479">Metal-binding</keyword>
<evidence type="ECO:0000313" key="7">
    <source>
        <dbReference type="Proteomes" id="UP000005824"/>
    </source>
</evidence>
<dbReference type="EMBL" id="ABVL01000025">
    <property type="protein sequence ID" value="EDY16975.1"/>
    <property type="molecule type" value="Genomic_DNA"/>
</dbReference>
<comment type="function">
    <text evidence="4">Negatively regulates transcription of bacterial ribonucleotide reductase nrd genes and operons by binding to NrdR-boxes.</text>
</comment>
<keyword evidence="1 4" id="KW-0547">Nucleotide-binding</keyword>
<dbReference type="GO" id="GO:0008270">
    <property type="term" value="F:zinc ion binding"/>
    <property type="evidence" value="ECO:0007669"/>
    <property type="project" value="UniProtKB-KW"/>
</dbReference>
<keyword evidence="4" id="KW-0678">Repressor</keyword>
<feature type="domain" description="ATP-cone" evidence="5">
    <location>
        <begin position="1"/>
        <end position="74"/>
    </location>
</feature>
<evidence type="ECO:0000256" key="4">
    <source>
        <dbReference type="HAMAP-Rule" id="MF_00440"/>
    </source>
</evidence>
<keyword evidence="2" id="KW-0862">Zinc</keyword>
<keyword evidence="7" id="KW-1185">Reference proteome</keyword>
<evidence type="ECO:0000256" key="1">
    <source>
        <dbReference type="ARBA" id="ARBA00022741"/>
    </source>
</evidence>
<dbReference type="PANTHER" id="PTHR30455">
    <property type="entry name" value="TRANSCRIPTIONAL REPRESSOR NRDR"/>
    <property type="match status" value="1"/>
</dbReference>
<name>B4D972_9BACT</name>
<comment type="caution">
    <text evidence="4">Lacks conserved residue(s) required for the propagation of feature annotation.</text>
</comment>
<dbReference type="PROSITE" id="PS51161">
    <property type="entry name" value="ATP_CONE"/>
    <property type="match status" value="1"/>
</dbReference>
<dbReference type="InterPro" id="IPR003796">
    <property type="entry name" value="RNR_NrdR-like"/>
</dbReference>
<evidence type="ECO:0000313" key="6">
    <source>
        <dbReference type="EMBL" id="EDY16975.1"/>
    </source>
</evidence>
<dbReference type="GO" id="GO:0045892">
    <property type="term" value="P:negative regulation of DNA-templated transcription"/>
    <property type="evidence" value="ECO:0007669"/>
    <property type="project" value="UniProtKB-UniRule"/>
</dbReference>
<reference evidence="6 7" key="1">
    <citation type="journal article" date="2011" name="J. Bacteriol.">
        <title>Genome sequence of Chthoniobacter flavus Ellin428, an aerobic heterotrophic soil bacterium.</title>
        <authorList>
            <person name="Kant R."/>
            <person name="van Passel M.W."/>
            <person name="Palva A."/>
            <person name="Lucas S."/>
            <person name="Lapidus A."/>
            <person name="Glavina Del Rio T."/>
            <person name="Dalin E."/>
            <person name="Tice H."/>
            <person name="Bruce D."/>
            <person name="Goodwin L."/>
            <person name="Pitluck S."/>
            <person name="Larimer F.W."/>
            <person name="Land M.L."/>
            <person name="Hauser L."/>
            <person name="Sangwan P."/>
            <person name="de Vos W.M."/>
            <person name="Janssen P.H."/>
            <person name="Smidt H."/>
        </authorList>
    </citation>
    <scope>NUCLEOTIDE SEQUENCE [LARGE SCALE GENOMIC DNA]</scope>
    <source>
        <strain evidence="6 7">Ellin428</strain>
    </source>
</reference>
<evidence type="ECO:0000256" key="2">
    <source>
        <dbReference type="ARBA" id="ARBA00022771"/>
    </source>
</evidence>
<evidence type="ECO:0000256" key="3">
    <source>
        <dbReference type="ARBA" id="ARBA00022840"/>
    </source>
</evidence>
<dbReference type="InParanoid" id="B4D972"/>
<protein>
    <recommendedName>
        <fullName evidence="4">Transcriptional repressor NrdR</fullName>
    </recommendedName>
</protein>
<keyword evidence="4" id="KW-0804">Transcription</keyword>
<dbReference type="GO" id="GO:0005524">
    <property type="term" value="F:ATP binding"/>
    <property type="evidence" value="ECO:0007669"/>
    <property type="project" value="UniProtKB-UniRule"/>
</dbReference>
<dbReference type="Pfam" id="PF03477">
    <property type="entry name" value="ATP-cone"/>
    <property type="match status" value="1"/>
</dbReference>
<keyword evidence="4" id="KW-0238">DNA-binding</keyword>
<comment type="similarity">
    <text evidence="4">Belongs to the NrdR family.</text>
</comment>
<keyword evidence="2" id="KW-0863">Zinc-finger</keyword>
<gene>
    <name evidence="4" type="primary">nrdR</name>
    <name evidence="6" type="ORF">CfE428DRAFT_5462</name>
</gene>
<sequence>MLGGMIKACEKRPVSIEVLEKSAEEIVQELETEFRREIPSNVIGAKVMDKLHQLDEVAYVRYASVYRHFQDIGEFLEEIQSLERRPKRSVSQPELFK</sequence>
<evidence type="ECO:0000259" key="5">
    <source>
        <dbReference type="PROSITE" id="PS51161"/>
    </source>
</evidence>
<organism evidence="6 7">
    <name type="scientific">Chthoniobacter flavus Ellin428</name>
    <dbReference type="NCBI Taxonomy" id="497964"/>
    <lineage>
        <taxon>Bacteria</taxon>
        <taxon>Pseudomonadati</taxon>
        <taxon>Verrucomicrobiota</taxon>
        <taxon>Spartobacteria</taxon>
        <taxon>Chthoniobacterales</taxon>
        <taxon>Chthoniobacteraceae</taxon>
        <taxon>Chthoniobacter</taxon>
    </lineage>
</organism>
<accession>B4D972</accession>
<dbReference type="PANTHER" id="PTHR30455:SF2">
    <property type="entry name" value="TRANSCRIPTIONAL REPRESSOR NRDR"/>
    <property type="match status" value="1"/>
</dbReference>
<dbReference type="FunCoup" id="B4D972">
    <property type="interactions" value="259"/>
</dbReference>